<proteinExistence type="predicted"/>
<comment type="caution">
    <text evidence="1">The sequence shown here is derived from an EMBL/GenBank/DDBJ whole genome shotgun (WGS) entry which is preliminary data.</text>
</comment>
<dbReference type="EMBL" id="LAZR01009919">
    <property type="protein sequence ID" value="KKM69846.1"/>
    <property type="molecule type" value="Genomic_DNA"/>
</dbReference>
<protein>
    <submittedName>
        <fullName evidence="1">Uncharacterized protein</fullName>
    </submittedName>
</protein>
<evidence type="ECO:0000313" key="1">
    <source>
        <dbReference type="EMBL" id="KKM69846.1"/>
    </source>
</evidence>
<sequence length="64" mass="7556">MRIKLIGMDAWEEDGRVYTFQVPTSLTHNITYVERVKPADPQWDRLDALRLFDELDVSFATVER</sequence>
<accession>A0A0F9K5D6</accession>
<name>A0A0F9K5D6_9ZZZZ</name>
<gene>
    <name evidence="1" type="ORF">LCGC14_1446650</name>
</gene>
<dbReference type="AlphaFoldDB" id="A0A0F9K5D6"/>
<reference evidence="1" key="1">
    <citation type="journal article" date="2015" name="Nature">
        <title>Complex archaea that bridge the gap between prokaryotes and eukaryotes.</title>
        <authorList>
            <person name="Spang A."/>
            <person name="Saw J.H."/>
            <person name="Jorgensen S.L."/>
            <person name="Zaremba-Niedzwiedzka K."/>
            <person name="Martijn J."/>
            <person name="Lind A.E."/>
            <person name="van Eijk R."/>
            <person name="Schleper C."/>
            <person name="Guy L."/>
            <person name="Ettema T.J."/>
        </authorList>
    </citation>
    <scope>NUCLEOTIDE SEQUENCE</scope>
</reference>
<organism evidence="1">
    <name type="scientific">marine sediment metagenome</name>
    <dbReference type="NCBI Taxonomy" id="412755"/>
    <lineage>
        <taxon>unclassified sequences</taxon>
        <taxon>metagenomes</taxon>
        <taxon>ecological metagenomes</taxon>
    </lineage>
</organism>